<keyword evidence="3" id="KW-1185">Reference proteome</keyword>
<dbReference type="HOGENOM" id="CLU_008469_0_0_1"/>
<dbReference type="PANTHER" id="PTHR14374">
    <property type="entry name" value="FOIE GRAS"/>
    <property type="match status" value="1"/>
</dbReference>
<dbReference type="STRING" id="619300.G3AUU5"/>
<gene>
    <name evidence="2" type="ORF">SPAPADRAFT_52876</name>
</gene>
<accession>G3AUU5</accession>
<sequence length="968" mass="110919">MSTTKFIIEFRQGSSISIAKEQKNDHHSILSPFNPLSKLFPNGIINSDWFDKYINHIPFAVVYIIQGDDNVLNKINAAEATLKPLGITPVVLLVDGDSVIDYVKLNTSVIVYTFESDPDSIKLLMAQLMHISHDFYANIEAKIKQRYKKYYTTVENDTVDTNVELTPKFLEVRNLIKQGMIAQFMNSSDLTTAIRLLELAYDILLGLLPATPHELPHDIELTTQFKTLLDILCFHIVRGYFSIEEPLKAFKFHKLHIIHGDTNNDNWISLQYHWLAELVHTIPSAITTISKTKRTPPLTTYFGGVHLSQFDIISDASLLLVKAYESIKNGDHQQKIKLLQKALSWFDGLSSFIEYINWLLAEEYYTINEYAKAIDHYKLIHATNFILYKLLQCYLHTDDTKLALTSLVKLSLLSYKPVPQISFEKSLEIDLLDEDQLFSVDVLIFGNDQVYVRDEVTLQIVLHSNSHLSRLVKGNVDITINQVDVIVTSQGKHKGMKSISITHDNNKPITKLAKLHGQELDESFVDSMNLQFTDKSKIIHHLQTMTNSGTFEIECIKLQTTIKITSEHTITLNKIELHNTFVPHHHHTTIYQDHGKYNKRLTTPGNIIKVLPVRPTISITLLKDLQSYILGERLVIPLKIEFPNQDNKSVKLTAKVKGDVTWNWHSLKDDEPLLLQTGSDNYQLHVFTRTPQELLSVDLTAMVDDDEEVLVYDVASYVFPIMRKSPFACDYLISPSYRDSTLDMPSPFVVTDTAMPVTTRLWQGKLDINDEFRLEIVNIEYTIISSNPEIEVNVLSSSKEMVLFTTRAKSGGFNLRNVNVVTSSTIKWRRDEHSPVNDYTTPEWEVTLPLSDPRLLLVPKADADSFTLNYILENPTPRIFTFTTLLTFEDWSFEDQRNIVPIKQNPFPVLPFSRHHMIFYGKYTGEEKDEIKLPLFKVFDVQYKVGLPTLACSKETIVKSGDVYWKCK</sequence>
<dbReference type="OrthoDB" id="6278596at2759"/>
<dbReference type="Gene3D" id="1.25.40.10">
    <property type="entry name" value="Tetratricopeptide repeat domain"/>
    <property type="match status" value="1"/>
</dbReference>
<dbReference type="GeneID" id="18871730"/>
<dbReference type="EMBL" id="GL996506">
    <property type="protein sequence ID" value="EGW30036.1"/>
    <property type="molecule type" value="Genomic_DNA"/>
</dbReference>
<feature type="domain" description="Trafficking protein particle complex subunit 11" evidence="1">
    <location>
        <begin position="224"/>
        <end position="293"/>
    </location>
</feature>
<reference evidence="2 3" key="1">
    <citation type="journal article" date="2011" name="Proc. Natl. Acad. Sci. U.S.A.">
        <title>Comparative genomics of xylose-fermenting fungi for enhanced biofuel production.</title>
        <authorList>
            <person name="Wohlbach D.J."/>
            <person name="Kuo A."/>
            <person name="Sato T.K."/>
            <person name="Potts K.M."/>
            <person name="Salamov A.A."/>
            <person name="LaButti K.M."/>
            <person name="Sun H."/>
            <person name="Clum A."/>
            <person name="Pangilinan J.L."/>
            <person name="Lindquist E.A."/>
            <person name="Lucas S."/>
            <person name="Lapidus A."/>
            <person name="Jin M."/>
            <person name="Gunawan C."/>
            <person name="Balan V."/>
            <person name="Dale B.E."/>
            <person name="Jeffries T.W."/>
            <person name="Zinkel R."/>
            <person name="Barry K.W."/>
            <person name="Grigoriev I.V."/>
            <person name="Gasch A.P."/>
        </authorList>
    </citation>
    <scope>NUCLEOTIDE SEQUENCE [LARGE SCALE GENOMIC DNA]</scope>
    <source>
        <strain evidence="3">NRRL Y-27907 / 11-Y1</strain>
    </source>
</reference>
<dbReference type="Proteomes" id="UP000000709">
    <property type="component" value="Unassembled WGS sequence"/>
</dbReference>
<dbReference type="Pfam" id="PF11817">
    <property type="entry name" value="Foie-gras_1"/>
    <property type="match status" value="1"/>
</dbReference>
<dbReference type="InterPro" id="IPR021773">
    <property type="entry name" value="TPC11"/>
</dbReference>
<dbReference type="eggNOG" id="ENOG502S2AA">
    <property type="taxonomic scope" value="Eukaryota"/>
</dbReference>
<dbReference type="InParanoid" id="G3AUU5"/>
<dbReference type="RefSeq" id="XP_007377802.1">
    <property type="nucleotide sequence ID" value="XM_007377740.1"/>
</dbReference>
<dbReference type="OMA" id="FHIVRGY"/>
<proteinExistence type="predicted"/>
<evidence type="ECO:0000259" key="1">
    <source>
        <dbReference type="Pfam" id="PF11817"/>
    </source>
</evidence>
<dbReference type="KEGG" id="spaa:SPAPADRAFT_52876"/>
<dbReference type="PANTHER" id="PTHR14374:SF0">
    <property type="entry name" value="TRAFFICKING PROTEIN PARTICLE COMPLEX SUBUNIT 11"/>
    <property type="match status" value="1"/>
</dbReference>
<protein>
    <recommendedName>
        <fullName evidence="1">Trafficking protein particle complex subunit 11 domain-containing protein</fullName>
    </recommendedName>
</protein>
<dbReference type="AlphaFoldDB" id="G3AUU5"/>
<evidence type="ECO:0000313" key="3">
    <source>
        <dbReference type="Proteomes" id="UP000000709"/>
    </source>
</evidence>
<dbReference type="InterPro" id="IPR011990">
    <property type="entry name" value="TPR-like_helical_dom_sf"/>
</dbReference>
<name>G3AUU5_SPAPN</name>
<organism evidence="3">
    <name type="scientific">Spathaspora passalidarum (strain NRRL Y-27907 / 11-Y1)</name>
    <dbReference type="NCBI Taxonomy" id="619300"/>
    <lineage>
        <taxon>Eukaryota</taxon>
        <taxon>Fungi</taxon>
        <taxon>Dikarya</taxon>
        <taxon>Ascomycota</taxon>
        <taxon>Saccharomycotina</taxon>
        <taxon>Pichiomycetes</taxon>
        <taxon>Debaryomycetaceae</taxon>
        <taxon>Spathaspora</taxon>
    </lineage>
</organism>
<evidence type="ECO:0000313" key="2">
    <source>
        <dbReference type="EMBL" id="EGW30036.1"/>
    </source>
</evidence>